<dbReference type="OrthoDB" id="3759773at2759"/>
<comment type="caution">
    <text evidence="1">The sequence shown here is derived from an EMBL/GenBank/DDBJ whole genome shotgun (WGS) entry which is preliminary data.</text>
</comment>
<evidence type="ECO:0000313" key="2">
    <source>
        <dbReference type="EMBL" id="KXX78054.1"/>
    </source>
</evidence>
<proteinExistence type="predicted"/>
<accession>A0A175VZL2</accession>
<dbReference type="VEuPathDB" id="FungiDB:MMYC01_205528"/>
<reference evidence="1" key="2">
    <citation type="submission" date="2015-06" db="EMBL/GenBank/DDBJ databases">
        <authorList>
            <person name="Hoefler B.C."/>
            <person name="Straight P.D."/>
        </authorList>
    </citation>
    <scope>NUCLEOTIDE SEQUENCE [LARGE SCALE GENOMIC DNA]</scope>
    <source>
        <strain evidence="1">Mm55</strain>
    </source>
</reference>
<dbReference type="EMBL" id="LCTW02000222">
    <property type="protein sequence ID" value="KXX76214.1"/>
    <property type="molecule type" value="Genomic_DNA"/>
</dbReference>
<dbReference type="EMBL" id="LCTW02000134">
    <property type="protein sequence ID" value="KXX78054.1"/>
    <property type="molecule type" value="Genomic_DNA"/>
</dbReference>
<reference evidence="3" key="1">
    <citation type="submission" date="2015-06" db="EMBL/GenBank/DDBJ databases">
        <authorList>
            <person name="van de Sande W.W.J."/>
        </authorList>
    </citation>
    <scope>NUCLEOTIDE SEQUENCE [LARGE SCALE GENOMIC DNA]</scope>
    <source>
        <strain evidence="3">mm55</strain>
    </source>
</reference>
<evidence type="ECO:0000313" key="1">
    <source>
        <dbReference type="EMBL" id="KXX76214.1"/>
    </source>
</evidence>
<reference evidence="1 3" key="3">
    <citation type="submission" date="2016-01" db="EMBL/GenBank/DDBJ databases">
        <title>Madurella mycetomatis genome sequencing.</title>
        <authorList>
            <person name="Van De Sande W."/>
        </authorList>
    </citation>
    <scope>NUCLEOTIDE SEQUENCE [LARGE SCALE GENOMIC DNA]</scope>
    <source>
        <strain evidence="3">mm55</strain>
        <strain evidence="1">Mm55</strain>
    </source>
</reference>
<evidence type="ECO:0000313" key="3">
    <source>
        <dbReference type="Proteomes" id="UP000078237"/>
    </source>
</evidence>
<name>A0A175VZL2_9PEZI</name>
<dbReference type="AlphaFoldDB" id="A0A175VZL2"/>
<organism evidence="1 3">
    <name type="scientific">Madurella mycetomatis</name>
    <dbReference type="NCBI Taxonomy" id="100816"/>
    <lineage>
        <taxon>Eukaryota</taxon>
        <taxon>Fungi</taxon>
        <taxon>Dikarya</taxon>
        <taxon>Ascomycota</taxon>
        <taxon>Pezizomycotina</taxon>
        <taxon>Sordariomycetes</taxon>
        <taxon>Sordariomycetidae</taxon>
        <taxon>Sordariales</taxon>
        <taxon>Sordariales incertae sedis</taxon>
        <taxon>Madurella</taxon>
    </lineage>
</organism>
<protein>
    <submittedName>
        <fullName evidence="1">Uncharacterized protein</fullName>
    </submittedName>
</protein>
<dbReference type="Proteomes" id="UP000078237">
    <property type="component" value="Unassembled WGS sequence"/>
</dbReference>
<dbReference type="VEuPathDB" id="FungiDB:MMYC01_207896"/>
<keyword evidence="3" id="KW-1185">Reference proteome</keyword>
<sequence length="619" mass="70483">MVPPPHIAKTTNAGEYEALKTAYDDLRTTNELLQDAEREICRLMTVKMWWFPDQSGPQYSSQQYKRKGFGFRDLFESRWWDWASENGLLESVDNVDRRLEKANASKMELTGIQDALRCGINELSRPSLRSLSILDLPDEILLQIFEMVEDPTPYLPSLCYFGPGRQDIKSARLVCRRFCHVSSELLVRLVRVSFNEPSLVRLEEISRHPTIAKGVRAIRVVLHFYNFSFTDFDWFISYYADEVEEQANMFHRVHGLVNVPEQTASDMIAQARAVTSTLRRLTSTDSVDHGEHLEDGEYRVRLNDIHRQYLLLLDKQESLIKSGRFSRAVSSAIAMMPGTRKLEFRDADFEFTKERALMIPGSDIWGPLYRSMLQPTTGYHVRTYGLEPPSYQCISDTVGAIRSAGVLLSSVDINLSVPGYPGSLVPAPDIRQLFSSGMQQLEEFAFECADNANEEETDEINNFLSACLDSPSLQTLSLGLGDSETEVAKMNLGHIMGSKPRYKLTDITLRQVAMDLAELVLFLKLLPQPMSRIFLSDFRLLSGTWREALDALQKKKPRIVHLREPQGAECDDMPREDYERIFGNGMSIEESEAEFYIRDPILLSHNPLQTLDEGSDTAD</sequence>
<dbReference type="Gene3D" id="1.20.1280.50">
    <property type="match status" value="1"/>
</dbReference>
<gene>
    <name evidence="2" type="ORF">MMYC01_205528</name>
    <name evidence="1" type="ORF">MMYC01_207896</name>
</gene>
<dbReference type="STRING" id="100816.A0A175VZL2"/>